<protein>
    <recommendedName>
        <fullName evidence="4">Sulfate transporter</fullName>
    </recommendedName>
</protein>
<sequence length="91" mass="9778">KGTDAEEGVRVGEVLVRLAVEKEKEGNTGVPGKVVSKNNGHSEKPTVKESAPDTSVFVRKYTPLLEDVEWAHNGVVAIVINGEAITVVQNR</sequence>
<feature type="non-terminal residue" evidence="2">
    <location>
        <position position="91"/>
    </location>
</feature>
<dbReference type="Proteomes" id="UP000265520">
    <property type="component" value="Unassembled WGS sequence"/>
</dbReference>
<evidence type="ECO:0008006" key="4">
    <source>
        <dbReference type="Google" id="ProtNLM"/>
    </source>
</evidence>
<name>A0A392T9J3_9FABA</name>
<keyword evidence="3" id="KW-1185">Reference proteome</keyword>
<evidence type="ECO:0000256" key="1">
    <source>
        <dbReference type="SAM" id="MobiDB-lite"/>
    </source>
</evidence>
<reference evidence="2 3" key="1">
    <citation type="journal article" date="2018" name="Front. Plant Sci.">
        <title>Red Clover (Trifolium pratense) and Zigzag Clover (T. medium) - A Picture of Genomic Similarities and Differences.</title>
        <authorList>
            <person name="Dluhosova J."/>
            <person name="Istvanek J."/>
            <person name="Nedelnik J."/>
            <person name="Repkova J."/>
        </authorList>
    </citation>
    <scope>NUCLEOTIDE SEQUENCE [LARGE SCALE GENOMIC DNA]</scope>
    <source>
        <strain evidence="3">cv. 10/8</strain>
        <tissue evidence="2">Leaf</tissue>
    </source>
</reference>
<evidence type="ECO:0000313" key="3">
    <source>
        <dbReference type="Proteomes" id="UP000265520"/>
    </source>
</evidence>
<accession>A0A392T9J3</accession>
<organism evidence="2 3">
    <name type="scientific">Trifolium medium</name>
    <dbReference type="NCBI Taxonomy" id="97028"/>
    <lineage>
        <taxon>Eukaryota</taxon>
        <taxon>Viridiplantae</taxon>
        <taxon>Streptophyta</taxon>
        <taxon>Embryophyta</taxon>
        <taxon>Tracheophyta</taxon>
        <taxon>Spermatophyta</taxon>
        <taxon>Magnoliopsida</taxon>
        <taxon>eudicotyledons</taxon>
        <taxon>Gunneridae</taxon>
        <taxon>Pentapetalae</taxon>
        <taxon>rosids</taxon>
        <taxon>fabids</taxon>
        <taxon>Fabales</taxon>
        <taxon>Fabaceae</taxon>
        <taxon>Papilionoideae</taxon>
        <taxon>50 kb inversion clade</taxon>
        <taxon>NPAAA clade</taxon>
        <taxon>Hologalegina</taxon>
        <taxon>IRL clade</taxon>
        <taxon>Trifolieae</taxon>
        <taxon>Trifolium</taxon>
    </lineage>
</organism>
<feature type="compositionally biased region" description="Basic and acidic residues" evidence="1">
    <location>
        <begin position="40"/>
        <end position="51"/>
    </location>
</feature>
<feature type="region of interest" description="Disordered" evidence="1">
    <location>
        <begin position="26"/>
        <end position="51"/>
    </location>
</feature>
<evidence type="ECO:0000313" key="2">
    <source>
        <dbReference type="EMBL" id="MCI57719.1"/>
    </source>
</evidence>
<feature type="non-terminal residue" evidence="2">
    <location>
        <position position="1"/>
    </location>
</feature>
<dbReference type="EMBL" id="LXQA010533776">
    <property type="protein sequence ID" value="MCI57719.1"/>
    <property type="molecule type" value="Genomic_DNA"/>
</dbReference>
<dbReference type="AlphaFoldDB" id="A0A392T9J3"/>
<proteinExistence type="predicted"/>
<comment type="caution">
    <text evidence="2">The sequence shown here is derived from an EMBL/GenBank/DDBJ whole genome shotgun (WGS) entry which is preliminary data.</text>
</comment>